<gene>
    <name evidence="2" type="ORF">EZS28_052081</name>
</gene>
<evidence type="ECO:0000313" key="2">
    <source>
        <dbReference type="EMBL" id="KAA6346582.1"/>
    </source>
</evidence>
<reference evidence="2 3" key="1">
    <citation type="submission" date="2019-03" db="EMBL/GenBank/DDBJ databases">
        <title>Single cell metagenomics reveals metabolic interactions within the superorganism composed of flagellate Streblomastix strix and complex community of Bacteroidetes bacteria on its surface.</title>
        <authorList>
            <person name="Treitli S.C."/>
            <person name="Kolisko M."/>
            <person name="Husnik F."/>
            <person name="Keeling P."/>
            <person name="Hampl V."/>
        </authorList>
    </citation>
    <scope>NUCLEOTIDE SEQUENCE [LARGE SCALE GENOMIC DNA]</scope>
    <source>
        <strain evidence="2">ST1C</strain>
    </source>
</reference>
<dbReference type="GO" id="GO:0035556">
    <property type="term" value="P:intracellular signal transduction"/>
    <property type="evidence" value="ECO:0007669"/>
    <property type="project" value="TreeGrafter"/>
</dbReference>
<protein>
    <submittedName>
        <fullName evidence="2">Putative Calcium-binding protein 39</fullName>
    </submittedName>
</protein>
<dbReference type="SUPFAM" id="SSF48371">
    <property type="entry name" value="ARM repeat"/>
    <property type="match status" value="1"/>
</dbReference>
<dbReference type="InterPro" id="IPR016024">
    <property type="entry name" value="ARM-type_fold"/>
</dbReference>
<feature type="non-terminal residue" evidence="2">
    <location>
        <position position="131"/>
    </location>
</feature>
<evidence type="ECO:0000313" key="3">
    <source>
        <dbReference type="Proteomes" id="UP000324800"/>
    </source>
</evidence>
<dbReference type="GO" id="GO:0043539">
    <property type="term" value="F:protein serine/threonine kinase activator activity"/>
    <property type="evidence" value="ECO:0007669"/>
    <property type="project" value="TreeGrafter"/>
</dbReference>
<dbReference type="Pfam" id="PF08569">
    <property type="entry name" value="Mo25"/>
    <property type="match status" value="1"/>
</dbReference>
<dbReference type="EMBL" id="SNRW01040107">
    <property type="protein sequence ID" value="KAA6346582.1"/>
    <property type="molecule type" value="Genomic_DNA"/>
</dbReference>
<organism evidence="2 3">
    <name type="scientific">Streblomastix strix</name>
    <dbReference type="NCBI Taxonomy" id="222440"/>
    <lineage>
        <taxon>Eukaryota</taxon>
        <taxon>Metamonada</taxon>
        <taxon>Preaxostyla</taxon>
        <taxon>Oxymonadida</taxon>
        <taxon>Streblomastigidae</taxon>
        <taxon>Streblomastix</taxon>
    </lineage>
</organism>
<evidence type="ECO:0000256" key="1">
    <source>
        <dbReference type="ARBA" id="ARBA00011012"/>
    </source>
</evidence>
<dbReference type="InterPro" id="IPR013878">
    <property type="entry name" value="Mo25"/>
</dbReference>
<dbReference type="Gene3D" id="1.25.10.10">
    <property type="entry name" value="Leucine-rich Repeat Variant"/>
    <property type="match status" value="1"/>
</dbReference>
<proteinExistence type="inferred from homology"/>
<sequence>MIFTALVHREGSEPLITPYILKNKEILQSLLIKYGNADLALQYGMMLRECVRVESLAKVTIEMPEFYRLFEYVQVENFEIASDAFTTMKEILTRHKTLVAEFLQNNYEPFFKAYSTLLSSTNYATRRQSIK</sequence>
<dbReference type="AlphaFoldDB" id="A0A5J4SL91"/>
<dbReference type="PANTHER" id="PTHR10182:SF3">
    <property type="entry name" value="PROTEIN MO25"/>
    <property type="match status" value="1"/>
</dbReference>
<accession>A0A5J4SL91</accession>
<dbReference type="PANTHER" id="PTHR10182">
    <property type="entry name" value="CALCIUM-BINDING PROTEIN 39-RELATED"/>
    <property type="match status" value="1"/>
</dbReference>
<name>A0A5J4SL91_9EUKA</name>
<dbReference type="InterPro" id="IPR011989">
    <property type="entry name" value="ARM-like"/>
</dbReference>
<comment type="similarity">
    <text evidence="1">Belongs to the Mo25 family.</text>
</comment>
<dbReference type="OrthoDB" id="609103at2759"/>
<dbReference type="Proteomes" id="UP000324800">
    <property type="component" value="Unassembled WGS sequence"/>
</dbReference>
<comment type="caution">
    <text evidence="2">The sequence shown here is derived from an EMBL/GenBank/DDBJ whole genome shotgun (WGS) entry which is preliminary data.</text>
</comment>